<feature type="region of interest" description="Disordered" evidence="1">
    <location>
        <begin position="1"/>
        <end position="72"/>
    </location>
</feature>
<accession>A0A3M7MFA8</accession>
<proteinExistence type="predicted"/>
<evidence type="ECO:0000256" key="1">
    <source>
        <dbReference type="SAM" id="MobiDB-lite"/>
    </source>
</evidence>
<dbReference type="AlphaFoldDB" id="A0A3M7MFA8"/>
<protein>
    <submittedName>
        <fullName evidence="2">Uncharacterized protein</fullName>
    </submittedName>
</protein>
<evidence type="ECO:0000313" key="2">
    <source>
        <dbReference type="EMBL" id="RMZ73044.1"/>
    </source>
</evidence>
<dbReference type="EMBL" id="KE747838">
    <property type="protein sequence ID" value="RMZ73044.1"/>
    <property type="molecule type" value="Genomic_DNA"/>
</dbReference>
<reference evidence="2 3" key="1">
    <citation type="journal article" date="2014" name="PLoS ONE">
        <title>De novo Genome Assembly of the Fungal Plant Pathogen Pyrenophora semeniperda.</title>
        <authorList>
            <person name="Soliai M.M."/>
            <person name="Meyer S.E."/>
            <person name="Udall J.A."/>
            <person name="Elzinga D.E."/>
            <person name="Hermansen R.A."/>
            <person name="Bodily P.M."/>
            <person name="Hart A.A."/>
            <person name="Coleman C.E."/>
        </authorList>
    </citation>
    <scope>NUCLEOTIDE SEQUENCE [LARGE SCALE GENOMIC DNA]</scope>
    <source>
        <strain evidence="2 3">CCB06</strain>
        <tissue evidence="2">Mycelium</tissue>
    </source>
</reference>
<dbReference type="Proteomes" id="UP000265663">
    <property type="component" value="Unassembled WGS sequence"/>
</dbReference>
<name>A0A3M7MFA8_9PLEO</name>
<sequence>MPNSKQTSPPGFYPAPTNRLQPPPTIAMFITPWPQLRTALRRPQPRSRGSTGRGVPRSSPSNSRSNSSATWN</sequence>
<gene>
    <name evidence="2" type="ORF">GMOD_00009553</name>
</gene>
<evidence type="ECO:0000313" key="3">
    <source>
        <dbReference type="Proteomes" id="UP000265663"/>
    </source>
</evidence>
<keyword evidence="3" id="KW-1185">Reference proteome</keyword>
<organism evidence="2 3">
    <name type="scientific">Pyrenophora seminiperda CCB06</name>
    <dbReference type="NCBI Taxonomy" id="1302712"/>
    <lineage>
        <taxon>Eukaryota</taxon>
        <taxon>Fungi</taxon>
        <taxon>Dikarya</taxon>
        <taxon>Ascomycota</taxon>
        <taxon>Pezizomycotina</taxon>
        <taxon>Dothideomycetes</taxon>
        <taxon>Pleosporomycetidae</taxon>
        <taxon>Pleosporales</taxon>
        <taxon>Pleosporineae</taxon>
        <taxon>Pleosporaceae</taxon>
        <taxon>Pyrenophora</taxon>
    </lineage>
</organism>
<feature type="compositionally biased region" description="Low complexity" evidence="1">
    <location>
        <begin position="56"/>
        <end position="72"/>
    </location>
</feature>